<keyword evidence="2" id="KW-1185">Reference proteome</keyword>
<protein>
    <recommendedName>
        <fullName evidence="3">RNase H type-1 domain-containing protein</fullName>
    </recommendedName>
</protein>
<evidence type="ECO:0000313" key="2">
    <source>
        <dbReference type="Proteomes" id="UP000230423"/>
    </source>
</evidence>
<gene>
    <name evidence="1" type="ORF">TELCIR_02165</name>
</gene>
<name>A0A2G9V212_TELCI</name>
<dbReference type="Gene3D" id="3.30.420.10">
    <property type="entry name" value="Ribonuclease H-like superfamily/Ribonuclease H"/>
    <property type="match status" value="1"/>
</dbReference>
<dbReference type="Proteomes" id="UP000230423">
    <property type="component" value="Unassembled WGS sequence"/>
</dbReference>
<dbReference type="InterPro" id="IPR036397">
    <property type="entry name" value="RNaseH_sf"/>
</dbReference>
<dbReference type="OrthoDB" id="407198at2759"/>
<dbReference type="GO" id="GO:0003676">
    <property type="term" value="F:nucleic acid binding"/>
    <property type="evidence" value="ECO:0007669"/>
    <property type="project" value="InterPro"/>
</dbReference>
<reference evidence="1 2" key="1">
    <citation type="submission" date="2015-09" db="EMBL/GenBank/DDBJ databases">
        <title>Draft genome of the parasitic nematode Teladorsagia circumcincta isolate WARC Sus (inbred).</title>
        <authorList>
            <person name="Mitreva M."/>
        </authorList>
    </citation>
    <scope>NUCLEOTIDE SEQUENCE [LARGE SCALE GENOMIC DNA]</scope>
    <source>
        <strain evidence="1 2">S</strain>
    </source>
</reference>
<organism evidence="1 2">
    <name type="scientific">Teladorsagia circumcincta</name>
    <name type="common">Brown stomach worm</name>
    <name type="synonym">Ostertagia circumcincta</name>
    <dbReference type="NCBI Taxonomy" id="45464"/>
    <lineage>
        <taxon>Eukaryota</taxon>
        <taxon>Metazoa</taxon>
        <taxon>Ecdysozoa</taxon>
        <taxon>Nematoda</taxon>
        <taxon>Chromadorea</taxon>
        <taxon>Rhabditida</taxon>
        <taxon>Rhabditina</taxon>
        <taxon>Rhabditomorpha</taxon>
        <taxon>Strongyloidea</taxon>
        <taxon>Trichostrongylidae</taxon>
        <taxon>Teladorsagia</taxon>
    </lineage>
</organism>
<accession>A0A2G9V212</accession>
<dbReference type="AlphaFoldDB" id="A0A2G9V212"/>
<dbReference type="EMBL" id="KZ345106">
    <property type="protein sequence ID" value="PIO75780.1"/>
    <property type="molecule type" value="Genomic_DNA"/>
</dbReference>
<sequence>MLASLLRKRLAAAAGPLSRQTLGVLCQFSISQNAGSTAVEVCTTGYSFTTATGRVAKYGIFWGKNDPRNVIREMPGKTHVAAMLMALIDAVRVARKDESLDKLVIYTDFNCPPGFQSKLQSYAARDFHSLSGLKMKNADLLKDLYESTKDMNSPWNAHDF</sequence>
<evidence type="ECO:0008006" key="3">
    <source>
        <dbReference type="Google" id="ProtNLM"/>
    </source>
</evidence>
<evidence type="ECO:0000313" key="1">
    <source>
        <dbReference type="EMBL" id="PIO75780.1"/>
    </source>
</evidence>
<dbReference type="InterPro" id="IPR012337">
    <property type="entry name" value="RNaseH-like_sf"/>
</dbReference>
<dbReference type="SUPFAM" id="SSF53098">
    <property type="entry name" value="Ribonuclease H-like"/>
    <property type="match status" value="1"/>
</dbReference>
<proteinExistence type="predicted"/>